<dbReference type="RefSeq" id="WP_091501895.1">
    <property type="nucleotide sequence ID" value="NZ_FOLI01000001.1"/>
</dbReference>
<proteinExistence type="predicted"/>
<dbReference type="GO" id="GO:0006753">
    <property type="term" value="P:nucleoside phosphate metabolic process"/>
    <property type="evidence" value="ECO:0007669"/>
    <property type="project" value="TreeGrafter"/>
</dbReference>
<keyword evidence="5" id="KW-1185">Reference proteome</keyword>
<dbReference type="GO" id="GO:0019693">
    <property type="term" value="P:ribose phosphate metabolic process"/>
    <property type="evidence" value="ECO:0007669"/>
    <property type="project" value="TreeGrafter"/>
</dbReference>
<evidence type="ECO:0000259" key="3">
    <source>
        <dbReference type="PROSITE" id="PS51462"/>
    </source>
</evidence>
<evidence type="ECO:0000313" key="4">
    <source>
        <dbReference type="EMBL" id="SFB89613.1"/>
    </source>
</evidence>
<accession>A0A1I1EXH7</accession>
<dbReference type="GO" id="GO:0016787">
    <property type="term" value="F:hydrolase activity"/>
    <property type="evidence" value="ECO:0007669"/>
    <property type="project" value="UniProtKB-KW"/>
</dbReference>
<comment type="cofactor">
    <cofactor evidence="1">
        <name>Mg(2+)</name>
        <dbReference type="ChEBI" id="CHEBI:18420"/>
    </cofactor>
</comment>
<dbReference type="STRING" id="283737.SAMN05660453_0601"/>
<sequence>MVKKEEFYSNEVMYEGPIFKIDSRRVKLFDGTIAQRDVVTRGPAVGILPLVDEDHAVFVKQWREPVKDFVLEIPAGKVDARDHGDVKTACHEAAIRELNEEIRVHPGHLEEFADGFEAVGFTDSKIALYVATDLEHLDGSDQLPRDEGEFLDIITVSYDEMTKMYEAGQLNDLKTLAAYFHWTIRRLKNGR</sequence>
<dbReference type="CDD" id="cd03424">
    <property type="entry name" value="NUDIX_ADPRase_Nudt5_UGPPase_Nudt14"/>
    <property type="match status" value="1"/>
</dbReference>
<evidence type="ECO:0000256" key="2">
    <source>
        <dbReference type="ARBA" id="ARBA00022801"/>
    </source>
</evidence>
<dbReference type="Pfam" id="PF00293">
    <property type="entry name" value="NUDIX"/>
    <property type="match status" value="1"/>
</dbReference>
<evidence type="ECO:0000313" key="5">
    <source>
        <dbReference type="Proteomes" id="UP000199376"/>
    </source>
</evidence>
<dbReference type="SUPFAM" id="SSF55811">
    <property type="entry name" value="Nudix"/>
    <property type="match status" value="1"/>
</dbReference>
<organism evidence="4 5">
    <name type="scientific">Fructobacillus durionis</name>
    <dbReference type="NCBI Taxonomy" id="283737"/>
    <lineage>
        <taxon>Bacteria</taxon>
        <taxon>Bacillati</taxon>
        <taxon>Bacillota</taxon>
        <taxon>Bacilli</taxon>
        <taxon>Lactobacillales</taxon>
        <taxon>Lactobacillaceae</taxon>
        <taxon>Fructobacillus</taxon>
    </lineage>
</organism>
<dbReference type="InterPro" id="IPR000086">
    <property type="entry name" value="NUDIX_hydrolase_dom"/>
</dbReference>
<dbReference type="EMBL" id="FOLI01000001">
    <property type="protein sequence ID" value="SFB89613.1"/>
    <property type="molecule type" value="Genomic_DNA"/>
</dbReference>
<keyword evidence="2" id="KW-0378">Hydrolase</keyword>
<gene>
    <name evidence="4" type="ORF">SAMN05660453_0601</name>
</gene>
<dbReference type="AlphaFoldDB" id="A0A1I1EXH7"/>
<dbReference type="PANTHER" id="PTHR11839">
    <property type="entry name" value="UDP/ADP-SUGAR PYROPHOSPHATASE"/>
    <property type="match status" value="1"/>
</dbReference>
<evidence type="ECO:0000256" key="1">
    <source>
        <dbReference type="ARBA" id="ARBA00001946"/>
    </source>
</evidence>
<feature type="domain" description="Nudix hydrolase" evidence="3">
    <location>
        <begin position="40"/>
        <end position="178"/>
    </location>
</feature>
<dbReference type="OrthoDB" id="9806150at2"/>
<dbReference type="PANTHER" id="PTHR11839:SF18">
    <property type="entry name" value="NUDIX HYDROLASE DOMAIN-CONTAINING PROTEIN"/>
    <property type="match status" value="1"/>
</dbReference>
<protein>
    <submittedName>
        <fullName evidence="4">ADP-ribose pyrophosphatase</fullName>
    </submittedName>
</protein>
<dbReference type="PROSITE" id="PS51462">
    <property type="entry name" value="NUDIX"/>
    <property type="match status" value="1"/>
</dbReference>
<dbReference type="Gene3D" id="3.90.79.10">
    <property type="entry name" value="Nucleoside Triphosphate Pyrophosphohydrolase"/>
    <property type="match status" value="1"/>
</dbReference>
<dbReference type="Proteomes" id="UP000199376">
    <property type="component" value="Unassembled WGS sequence"/>
</dbReference>
<name>A0A1I1EXH7_9LACO</name>
<dbReference type="InterPro" id="IPR015797">
    <property type="entry name" value="NUDIX_hydrolase-like_dom_sf"/>
</dbReference>
<reference evidence="4 5" key="1">
    <citation type="submission" date="2016-10" db="EMBL/GenBank/DDBJ databases">
        <authorList>
            <person name="de Groot N.N."/>
        </authorList>
    </citation>
    <scope>NUCLEOTIDE SEQUENCE [LARGE SCALE GENOMIC DNA]</scope>
    <source>
        <strain evidence="4 5">DSM 19113</strain>
    </source>
</reference>